<dbReference type="EMBL" id="MN740609">
    <property type="protein sequence ID" value="QHU35598.1"/>
    <property type="molecule type" value="Genomic_DNA"/>
</dbReference>
<organism evidence="1">
    <name type="scientific">viral metagenome</name>
    <dbReference type="NCBI Taxonomy" id="1070528"/>
    <lineage>
        <taxon>unclassified sequences</taxon>
        <taxon>metagenomes</taxon>
        <taxon>organismal metagenomes</taxon>
    </lineage>
</organism>
<name>A0A6C0LZX8_9ZZZZ</name>
<accession>A0A6C0LZX8</accession>
<protein>
    <submittedName>
        <fullName evidence="1">Uncharacterized protein</fullName>
    </submittedName>
</protein>
<sequence length="130" mass="14180">MQRKSSRMIPIVAVVVAAVVVFLVVFAIVQRNKTLPDYTKYTHLGCWNSKAAPNRVFPTKLGVFKTVDECAAAAKAANAYTFIIQFGGECWVGNENADGFKKYGAATACVGGMGGTYIMDVYRWNRGKTV</sequence>
<reference evidence="1" key="1">
    <citation type="journal article" date="2020" name="Nature">
        <title>Giant virus diversity and host interactions through global metagenomics.</title>
        <authorList>
            <person name="Schulz F."/>
            <person name="Roux S."/>
            <person name="Paez-Espino D."/>
            <person name="Jungbluth S."/>
            <person name="Walsh D.A."/>
            <person name="Denef V.J."/>
            <person name="McMahon K.D."/>
            <person name="Konstantinidis K.T."/>
            <person name="Eloe-Fadrosh E.A."/>
            <person name="Kyrpides N.C."/>
            <person name="Woyke T."/>
        </authorList>
    </citation>
    <scope>NUCLEOTIDE SEQUENCE</scope>
    <source>
        <strain evidence="1">GVMAG-S-1029409-49</strain>
    </source>
</reference>
<proteinExistence type="predicted"/>
<dbReference type="AlphaFoldDB" id="A0A6C0LZX8"/>
<evidence type="ECO:0000313" key="1">
    <source>
        <dbReference type="EMBL" id="QHU35598.1"/>
    </source>
</evidence>